<dbReference type="FunCoup" id="F0XUM2">
    <property type="interactions" value="252"/>
</dbReference>
<dbReference type="GeneID" id="25977866"/>
<reference evidence="2 3" key="1">
    <citation type="journal article" date="2011" name="Proc. Natl. Acad. Sci. U.S.A.">
        <title>Genome and transcriptome analyses of the mountain pine beetle-fungal symbiont Grosmannia clavigera, a lodgepole pine pathogen.</title>
        <authorList>
            <person name="DiGuistini S."/>
            <person name="Wang Y."/>
            <person name="Liao N.Y."/>
            <person name="Taylor G."/>
            <person name="Tanguay P."/>
            <person name="Feau N."/>
            <person name="Henrissat B."/>
            <person name="Chan S.K."/>
            <person name="Hesse-Orce U."/>
            <person name="Alamouti S.M."/>
            <person name="Tsui C.K.M."/>
            <person name="Docking R.T."/>
            <person name="Levasseur A."/>
            <person name="Haridas S."/>
            <person name="Robertson G."/>
            <person name="Birol I."/>
            <person name="Holt R.A."/>
            <person name="Marra M.A."/>
            <person name="Hamelin R.C."/>
            <person name="Hirst M."/>
            <person name="Jones S.J.M."/>
            <person name="Bohlmann J."/>
            <person name="Breuil C."/>
        </authorList>
    </citation>
    <scope>NUCLEOTIDE SEQUENCE [LARGE SCALE GENOMIC DNA]</scope>
    <source>
        <strain evidence="3">kw1407 / UAMH 11150</strain>
    </source>
</reference>
<dbReference type="Proteomes" id="UP000007796">
    <property type="component" value="Unassembled WGS sequence"/>
</dbReference>
<proteinExistence type="predicted"/>
<dbReference type="InterPro" id="IPR027417">
    <property type="entry name" value="P-loop_NTPase"/>
</dbReference>
<evidence type="ECO:0000313" key="2">
    <source>
        <dbReference type="EMBL" id="EFW98781.1"/>
    </source>
</evidence>
<dbReference type="HOGENOM" id="CLU_057568_0_0_1"/>
<organism evidence="3">
    <name type="scientific">Grosmannia clavigera (strain kw1407 / UAMH 11150)</name>
    <name type="common">Blue stain fungus</name>
    <name type="synonym">Graphiocladiella clavigera</name>
    <dbReference type="NCBI Taxonomy" id="655863"/>
    <lineage>
        <taxon>Eukaryota</taxon>
        <taxon>Fungi</taxon>
        <taxon>Dikarya</taxon>
        <taxon>Ascomycota</taxon>
        <taxon>Pezizomycotina</taxon>
        <taxon>Sordariomycetes</taxon>
        <taxon>Sordariomycetidae</taxon>
        <taxon>Ophiostomatales</taxon>
        <taxon>Ophiostomataceae</taxon>
        <taxon>Leptographium</taxon>
    </lineage>
</organism>
<evidence type="ECO:0000313" key="3">
    <source>
        <dbReference type="Proteomes" id="UP000007796"/>
    </source>
</evidence>
<feature type="region of interest" description="Disordered" evidence="1">
    <location>
        <begin position="265"/>
        <end position="284"/>
    </location>
</feature>
<dbReference type="AlphaFoldDB" id="F0XUM2"/>
<accession>F0XUM2</accession>
<dbReference type="GO" id="GO:0030686">
    <property type="term" value="C:90S preribosome"/>
    <property type="evidence" value="ECO:0007669"/>
    <property type="project" value="TreeGrafter"/>
</dbReference>
<dbReference type="SUPFAM" id="SSF52540">
    <property type="entry name" value="P-loop containing nucleoside triphosphate hydrolases"/>
    <property type="match status" value="1"/>
</dbReference>
<dbReference type="OrthoDB" id="1929311at2759"/>
<dbReference type="InParanoid" id="F0XUM2"/>
<dbReference type="RefSeq" id="XP_014168264.1">
    <property type="nucleotide sequence ID" value="XM_014312789.1"/>
</dbReference>
<evidence type="ECO:0000256" key="1">
    <source>
        <dbReference type="SAM" id="MobiDB-lite"/>
    </source>
</evidence>
<keyword evidence="3" id="KW-1185">Reference proteome</keyword>
<dbReference type="PANTHER" id="PTHR24030:SF0">
    <property type="entry name" value="PROTEIN CMSS1"/>
    <property type="match status" value="1"/>
</dbReference>
<dbReference type="STRING" id="655863.F0XUM2"/>
<dbReference type="GO" id="GO:0005634">
    <property type="term" value="C:nucleus"/>
    <property type="evidence" value="ECO:0007669"/>
    <property type="project" value="TreeGrafter"/>
</dbReference>
<name>F0XUM2_GROCL</name>
<dbReference type="Gene3D" id="3.40.50.300">
    <property type="entry name" value="P-loop containing nucleotide triphosphate hydrolases"/>
    <property type="match status" value="1"/>
</dbReference>
<dbReference type="PANTHER" id="PTHR24030">
    <property type="entry name" value="PROTEIN CMSS1"/>
    <property type="match status" value="1"/>
</dbReference>
<feature type="region of interest" description="Disordered" evidence="1">
    <location>
        <begin position="1"/>
        <end position="64"/>
    </location>
</feature>
<gene>
    <name evidence="2" type="ORF">CMQ_4633</name>
</gene>
<sequence>MAGTVPPQRSRPPRPQQRKRKWKPPVEEGAATKPTGETPAGDKAARKRQKKKRNATDADDGDMDFDLSINRAVARMDSNLLANYVARQTLRFGKDLSPVELADLTLDAKPILDTSSYDKDRTVDNLPHFLETFCDGGQKHLSQASKDKGAPHTIIVTGAGIRAVDLVRAVRSFQTANSTVSKLFAKHIKLAEAVSFLQSHRTGIAVGTPARLIDLLDSGALSLTHLKRIVVDASHIDQKKRGVLDMQDTALPVVRWLARPELRARYGGNEEDTPTDSKDDKAAQPLSILFY</sequence>
<dbReference type="EMBL" id="GL630006">
    <property type="protein sequence ID" value="EFW98781.1"/>
    <property type="molecule type" value="Genomic_DNA"/>
</dbReference>
<dbReference type="InterPro" id="IPR032704">
    <property type="entry name" value="Cms1"/>
</dbReference>
<protein>
    <recommendedName>
        <fullName evidence="4">Protein CMS1</fullName>
    </recommendedName>
</protein>
<dbReference type="eggNOG" id="KOG3089">
    <property type="taxonomic scope" value="Eukaryota"/>
</dbReference>
<dbReference type="Pfam" id="PF14617">
    <property type="entry name" value="CMS1"/>
    <property type="match status" value="1"/>
</dbReference>
<evidence type="ECO:0008006" key="4">
    <source>
        <dbReference type="Google" id="ProtNLM"/>
    </source>
</evidence>